<evidence type="ECO:0000313" key="1">
    <source>
        <dbReference type="EMBL" id="REC47193.1"/>
    </source>
</evidence>
<reference evidence="1 2" key="1">
    <citation type="submission" date="2018-06" db="EMBL/GenBank/DDBJ databases">
        <title>Novel Chryseobacterium species.</title>
        <authorList>
            <person name="Newman J."/>
            <person name="Hugo C."/>
            <person name="Oosthuizen L."/>
            <person name="Charimba G."/>
        </authorList>
    </citation>
    <scope>NUCLEOTIDE SEQUENCE [LARGE SCALE GENOMIC DNA]</scope>
    <source>
        <strain evidence="1 2">7_F195</strain>
    </source>
</reference>
<dbReference type="Proteomes" id="UP000256257">
    <property type="component" value="Unassembled WGS sequence"/>
</dbReference>
<dbReference type="AlphaFoldDB" id="A0A3D9B0R4"/>
<comment type="caution">
    <text evidence="1">The sequence shown here is derived from an EMBL/GenBank/DDBJ whole genome shotgun (WGS) entry which is preliminary data.</text>
</comment>
<dbReference type="RefSeq" id="WP_115928404.1">
    <property type="nucleotide sequence ID" value="NZ_QNVV01000009.1"/>
</dbReference>
<organism evidence="1 2">
    <name type="scientific">Chryseobacterium pennipullorum</name>
    <dbReference type="NCBI Taxonomy" id="2258963"/>
    <lineage>
        <taxon>Bacteria</taxon>
        <taxon>Pseudomonadati</taxon>
        <taxon>Bacteroidota</taxon>
        <taxon>Flavobacteriia</taxon>
        <taxon>Flavobacteriales</taxon>
        <taxon>Weeksellaceae</taxon>
        <taxon>Chryseobacterium group</taxon>
        <taxon>Chryseobacterium</taxon>
    </lineage>
</organism>
<sequence length="93" mass="10897">MRKIIRLSDSIYLYALMFKKGKIENQICNRRDDQKHNQLYPELTASAPQFISIVAVPDGSITHLVNKGIIHNNYELYRFLTDKSALLNTFYIY</sequence>
<dbReference type="EMBL" id="QNVV01000009">
    <property type="protein sequence ID" value="REC47193.1"/>
    <property type="molecule type" value="Genomic_DNA"/>
</dbReference>
<protein>
    <submittedName>
        <fullName evidence="1">Uncharacterized protein</fullName>
    </submittedName>
</protein>
<evidence type="ECO:0000313" key="2">
    <source>
        <dbReference type="Proteomes" id="UP000256257"/>
    </source>
</evidence>
<keyword evidence="2" id="KW-1185">Reference proteome</keyword>
<proteinExistence type="predicted"/>
<gene>
    <name evidence="1" type="ORF">DRF67_11240</name>
</gene>
<accession>A0A3D9B0R4</accession>
<name>A0A3D9B0R4_9FLAO</name>